<gene>
    <name evidence="2" type="ordered locus">Mahau_1541</name>
</gene>
<feature type="domain" description="DUF58" evidence="1">
    <location>
        <begin position="46"/>
        <end position="250"/>
    </location>
</feature>
<accession>F3ZYI8</accession>
<dbReference type="HOGENOM" id="CLU_054927_3_1_9"/>
<name>F3ZYI8_MAHA5</name>
<dbReference type="PANTHER" id="PTHR33608">
    <property type="entry name" value="BLL2464 PROTEIN"/>
    <property type="match status" value="1"/>
</dbReference>
<keyword evidence="3" id="KW-1185">Reference proteome</keyword>
<reference evidence="2 3" key="2">
    <citation type="journal article" date="2011" name="Stand. Genomic Sci.">
        <title>Complete genome sequence of Mahella australiensis type strain (50-1 BON).</title>
        <authorList>
            <person name="Sikorski J."/>
            <person name="Teshima H."/>
            <person name="Nolan M."/>
            <person name="Lucas S."/>
            <person name="Hammon N."/>
            <person name="Deshpande S."/>
            <person name="Cheng J.F."/>
            <person name="Pitluck S."/>
            <person name="Liolios K."/>
            <person name="Pagani I."/>
            <person name="Ivanova N."/>
            <person name="Huntemann M."/>
            <person name="Mavromatis K."/>
            <person name="Ovchinikova G."/>
            <person name="Pati A."/>
            <person name="Tapia R."/>
            <person name="Han C."/>
            <person name="Goodwin L."/>
            <person name="Chen A."/>
            <person name="Palaniappan K."/>
            <person name="Land M."/>
            <person name="Hauser L."/>
            <person name="Ngatchou-Djao O.D."/>
            <person name="Rohde M."/>
            <person name="Pukall R."/>
            <person name="Spring S."/>
            <person name="Abt B."/>
            <person name="Goker M."/>
            <person name="Detter J.C."/>
            <person name="Woyke T."/>
            <person name="Bristow J."/>
            <person name="Markowitz V."/>
            <person name="Hugenholtz P."/>
            <person name="Eisen J.A."/>
            <person name="Kyrpides N.C."/>
            <person name="Klenk H.P."/>
            <person name="Lapidus A."/>
        </authorList>
    </citation>
    <scope>NUCLEOTIDE SEQUENCE [LARGE SCALE GENOMIC DNA]</scope>
    <source>
        <strain evidence="3">DSM 15567 / CIP 107919 / 50-1 BON</strain>
    </source>
</reference>
<dbReference type="AlphaFoldDB" id="F3ZYI8"/>
<dbReference type="SUPFAM" id="SSF53300">
    <property type="entry name" value="vWA-like"/>
    <property type="match status" value="1"/>
</dbReference>
<evidence type="ECO:0000313" key="2">
    <source>
        <dbReference type="EMBL" id="AEE96730.1"/>
    </source>
</evidence>
<dbReference type="Pfam" id="PF01882">
    <property type="entry name" value="DUF58"/>
    <property type="match status" value="1"/>
</dbReference>
<evidence type="ECO:0000259" key="1">
    <source>
        <dbReference type="Pfam" id="PF01882"/>
    </source>
</evidence>
<evidence type="ECO:0000313" key="3">
    <source>
        <dbReference type="Proteomes" id="UP000008457"/>
    </source>
</evidence>
<dbReference type="OrthoDB" id="9776116at2"/>
<dbReference type="RefSeq" id="WP_013781159.1">
    <property type="nucleotide sequence ID" value="NC_015520.1"/>
</dbReference>
<organism evidence="2 3">
    <name type="scientific">Mahella australiensis (strain DSM 15567 / CIP 107919 / 50-1 BON)</name>
    <dbReference type="NCBI Taxonomy" id="697281"/>
    <lineage>
        <taxon>Bacteria</taxon>
        <taxon>Bacillati</taxon>
        <taxon>Bacillota</taxon>
        <taxon>Clostridia</taxon>
        <taxon>Thermoanaerobacterales</taxon>
        <taxon>Thermoanaerobacterales Family IV. Incertae Sedis</taxon>
        <taxon>Mahella</taxon>
    </lineage>
</organism>
<protein>
    <recommendedName>
        <fullName evidence="1">DUF58 domain-containing protein</fullName>
    </recommendedName>
</protein>
<sequence length="293" mass="33162">MAQTLLTQDFLHKLEHLSLSAHMLVKGDAGGNRKSGAKGSSVEFSDYKEYVPGDDFRRIDWNAYARFERLFIKLFTEERETVVTVFLDCSKSMDWGQPNKGFFAKQIAAALVYIALSNFDRAAVSAVNQKARASMKALSGKQSFWRALRFIDDIAFDGKTGLSGAIKSYEGLGSKSGISIILTDLFSEDGYKDGIKYLQYKKQDVTIIHILAPQELEPPWQDSVRLLDIEGYEYRDITIKQDVLSAYRKALDDFIDDNRRFCYEHGVHYIPVSSAAGVDRVIFDNLFKMGVVR</sequence>
<dbReference type="Proteomes" id="UP000008457">
    <property type="component" value="Chromosome"/>
</dbReference>
<dbReference type="EMBL" id="CP002360">
    <property type="protein sequence ID" value="AEE96730.1"/>
    <property type="molecule type" value="Genomic_DNA"/>
</dbReference>
<dbReference type="InterPro" id="IPR002881">
    <property type="entry name" value="DUF58"/>
</dbReference>
<reference evidence="3" key="1">
    <citation type="submission" date="2010-11" db="EMBL/GenBank/DDBJ databases">
        <title>The complete genome of Mahella australiensis DSM 15567.</title>
        <authorList>
            <consortium name="US DOE Joint Genome Institute (JGI-PGF)"/>
            <person name="Lucas S."/>
            <person name="Copeland A."/>
            <person name="Lapidus A."/>
            <person name="Bruce D."/>
            <person name="Goodwin L."/>
            <person name="Pitluck S."/>
            <person name="Kyrpides N."/>
            <person name="Mavromatis K."/>
            <person name="Pagani I."/>
            <person name="Ivanova N."/>
            <person name="Teshima H."/>
            <person name="Brettin T."/>
            <person name="Detter J.C."/>
            <person name="Han C."/>
            <person name="Tapia R."/>
            <person name="Land M."/>
            <person name="Hauser L."/>
            <person name="Markowitz V."/>
            <person name="Cheng J.-F."/>
            <person name="Hugenholtz P."/>
            <person name="Woyke T."/>
            <person name="Wu D."/>
            <person name="Spring S."/>
            <person name="Pukall R."/>
            <person name="Steenblock K."/>
            <person name="Schneider S."/>
            <person name="Klenk H.-P."/>
            <person name="Eisen J.A."/>
        </authorList>
    </citation>
    <scope>NUCLEOTIDE SEQUENCE [LARGE SCALE GENOMIC DNA]</scope>
    <source>
        <strain evidence="3">DSM 15567 / CIP 107919 / 50-1 BON</strain>
    </source>
</reference>
<proteinExistence type="predicted"/>
<dbReference type="PANTHER" id="PTHR33608:SF7">
    <property type="entry name" value="DUF58 DOMAIN-CONTAINING PROTEIN"/>
    <property type="match status" value="1"/>
</dbReference>
<dbReference type="KEGG" id="mas:Mahau_1541"/>
<dbReference type="InterPro" id="IPR036465">
    <property type="entry name" value="vWFA_dom_sf"/>
</dbReference>
<dbReference type="eggNOG" id="COG1721">
    <property type="taxonomic scope" value="Bacteria"/>
</dbReference>
<dbReference type="STRING" id="697281.Mahau_1541"/>